<reference evidence="1" key="1">
    <citation type="submission" date="2014-09" db="EMBL/GenBank/DDBJ databases">
        <authorList>
            <person name="Magalhaes I.L.F."/>
            <person name="Oliveira U."/>
            <person name="Santos F.R."/>
            <person name="Vidigal T.H.D.A."/>
            <person name="Brescovit A.D."/>
            <person name="Santos A.J."/>
        </authorList>
    </citation>
    <scope>NUCLEOTIDE SEQUENCE</scope>
    <source>
        <tissue evidence="1">Shoot tissue taken approximately 20 cm above the soil surface</tissue>
    </source>
</reference>
<accession>A0A0A9FWI4</accession>
<reference evidence="1" key="2">
    <citation type="journal article" date="2015" name="Data Brief">
        <title>Shoot transcriptome of the giant reed, Arundo donax.</title>
        <authorList>
            <person name="Barrero R.A."/>
            <person name="Guerrero F.D."/>
            <person name="Moolhuijzen P."/>
            <person name="Goolsby J.A."/>
            <person name="Tidwell J."/>
            <person name="Bellgard S.E."/>
            <person name="Bellgard M.I."/>
        </authorList>
    </citation>
    <scope>NUCLEOTIDE SEQUENCE</scope>
    <source>
        <tissue evidence="1">Shoot tissue taken approximately 20 cm above the soil surface</tissue>
    </source>
</reference>
<protein>
    <submittedName>
        <fullName evidence="1">Uncharacterized protein</fullName>
    </submittedName>
</protein>
<sequence length="81" mass="9496">MHVQITEQYGITKGNNFFTVRNKLISYVVYLIKKRSAQINGRKKNRQSLMHPLCRRDLRKVRLLHSKGLASMHSTTLISDR</sequence>
<dbReference type="AlphaFoldDB" id="A0A0A9FWI4"/>
<proteinExistence type="predicted"/>
<organism evidence="1">
    <name type="scientific">Arundo donax</name>
    <name type="common">Giant reed</name>
    <name type="synonym">Donax arundinaceus</name>
    <dbReference type="NCBI Taxonomy" id="35708"/>
    <lineage>
        <taxon>Eukaryota</taxon>
        <taxon>Viridiplantae</taxon>
        <taxon>Streptophyta</taxon>
        <taxon>Embryophyta</taxon>
        <taxon>Tracheophyta</taxon>
        <taxon>Spermatophyta</taxon>
        <taxon>Magnoliopsida</taxon>
        <taxon>Liliopsida</taxon>
        <taxon>Poales</taxon>
        <taxon>Poaceae</taxon>
        <taxon>PACMAD clade</taxon>
        <taxon>Arundinoideae</taxon>
        <taxon>Arundineae</taxon>
        <taxon>Arundo</taxon>
    </lineage>
</organism>
<dbReference type="EMBL" id="GBRH01183240">
    <property type="protein sequence ID" value="JAE14656.1"/>
    <property type="molecule type" value="Transcribed_RNA"/>
</dbReference>
<evidence type="ECO:0000313" key="1">
    <source>
        <dbReference type="EMBL" id="JAE14656.1"/>
    </source>
</evidence>
<name>A0A0A9FWI4_ARUDO</name>